<evidence type="ECO:0000313" key="2">
    <source>
        <dbReference type="EMBL" id="GER39565.1"/>
    </source>
</evidence>
<accession>A0A5A7Q342</accession>
<evidence type="ECO:0000313" key="3">
    <source>
        <dbReference type="Proteomes" id="UP000325081"/>
    </source>
</evidence>
<gene>
    <name evidence="2" type="ORF">STAS_16187</name>
</gene>
<keyword evidence="3" id="KW-1185">Reference proteome</keyword>
<protein>
    <submittedName>
        <fullName evidence="2">50S ribosomal protein L7/L12</fullName>
    </submittedName>
</protein>
<keyword evidence="2" id="KW-0687">Ribonucleoprotein</keyword>
<proteinExistence type="predicted"/>
<organism evidence="2 3">
    <name type="scientific">Striga asiatica</name>
    <name type="common">Asiatic witchweed</name>
    <name type="synonym">Buchnera asiatica</name>
    <dbReference type="NCBI Taxonomy" id="4170"/>
    <lineage>
        <taxon>Eukaryota</taxon>
        <taxon>Viridiplantae</taxon>
        <taxon>Streptophyta</taxon>
        <taxon>Embryophyta</taxon>
        <taxon>Tracheophyta</taxon>
        <taxon>Spermatophyta</taxon>
        <taxon>Magnoliopsida</taxon>
        <taxon>eudicotyledons</taxon>
        <taxon>Gunneridae</taxon>
        <taxon>Pentapetalae</taxon>
        <taxon>asterids</taxon>
        <taxon>lamiids</taxon>
        <taxon>Lamiales</taxon>
        <taxon>Orobanchaceae</taxon>
        <taxon>Buchnereae</taxon>
        <taxon>Striga</taxon>
    </lineage>
</organism>
<keyword evidence="2" id="KW-0689">Ribosomal protein</keyword>
<dbReference type="EMBL" id="BKCP01005705">
    <property type="protein sequence ID" value="GER39565.1"/>
    <property type="molecule type" value="Genomic_DNA"/>
</dbReference>
<comment type="caution">
    <text evidence="2">The sequence shown here is derived from an EMBL/GenBank/DDBJ whole genome shotgun (WGS) entry which is preliminary data.</text>
</comment>
<feature type="region of interest" description="Disordered" evidence="1">
    <location>
        <begin position="85"/>
        <end position="123"/>
    </location>
</feature>
<evidence type="ECO:0000256" key="1">
    <source>
        <dbReference type="SAM" id="MobiDB-lite"/>
    </source>
</evidence>
<dbReference type="Proteomes" id="UP000325081">
    <property type="component" value="Unassembled WGS sequence"/>
</dbReference>
<dbReference type="AlphaFoldDB" id="A0A5A7Q342"/>
<dbReference type="GO" id="GO:0005840">
    <property type="term" value="C:ribosome"/>
    <property type="evidence" value="ECO:0007669"/>
    <property type="project" value="UniProtKB-KW"/>
</dbReference>
<name>A0A5A7Q342_STRAF</name>
<reference evidence="3" key="1">
    <citation type="journal article" date="2019" name="Curr. Biol.">
        <title>Genome Sequence of Striga asiatica Provides Insight into the Evolution of Plant Parasitism.</title>
        <authorList>
            <person name="Yoshida S."/>
            <person name="Kim S."/>
            <person name="Wafula E.K."/>
            <person name="Tanskanen J."/>
            <person name="Kim Y.M."/>
            <person name="Honaas L."/>
            <person name="Yang Z."/>
            <person name="Spallek T."/>
            <person name="Conn C.E."/>
            <person name="Ichihashi Y."/>
            <person name="Cheong K."/>
            <person name="Cui S."/>
            <person name="Der J.P."/>
            <person name="Gundlach H."/>
            <person name="Jiao Y."/>
            <person name="Hori C."/>
            <person name="Ishida J.K."/>
            <person name="Kasahara H."/>
            <person name="Kiba T."/>
            <person name="Kim M.S."/>
            <person name="Koo N."/>
            <person name="Laohavisit A."/>
            <person name="Lee Y.H."/>
            <person name="Lumba S."/>
            <person name="McCourt P."/>
            <person name="Mortimer J.C."/>
            <person name="Mutuku J.M."/>
            <person name="Nomura T."/>
            <person name="Sasaki-Sekimoto Y."/>
            <person name="Seto Y."/>
            <person name="Wang Y."/>
            <person name="Wakatake T."/>
            <person name="Sakakibara H."/>
            <person name="Demura T."/>
            <person name="Yamaguchi S."/>
            <person name="Yoneyama K."/>
            <person name="Manabe R.I."/>
            <person name="Nelson D.C."/>
            <person name="Schulman A.H."/>
            <person name="Timko M.P."/>
            <person name="dePamphilis C.W."/>
            <person name="Choi D."/>
            <person name="Shirasu K."/>
        </authorList>
    </citation>
    <scope>NUCLEOTIDE SEQUENCE [LARGE SCALE GENOMIC DNA]</scope>
    <source>
        <strain evidence="3">cv. UVA1</strain>
    </source>
</reference>
<sequence length="164" mass="17218">MRAKAEGARGVDEGWTACACGGCSGADAKVGWNDVRGSTSGYERDAKTGVTHKALVEQGCDGEGAGTLMGRVDRVDKPSRCRHALEVKGSTRSAGDNARDAREMIGASPRGIRHSAPTEENPRDLRRKAIDACDAWGAGGGRDLEGQGLAMTTRVEAREGARSF</sequence>